<reference evidence="3" key="3">
    <citation type="submission" date="2020-12" db="UniProtKB">
        <authorList>
            <consortium name="EnsemblPlants"/>
        </authorList>
    </citation>
    <scope>IDENTIFICATION</scope>
</reference>
<reference evidence="2 4" key="1">
    <citation type="journal article" date="2008" name="Science">
        <title>The Physcomitrella genome reveals evolutionary insights into the conquest of land by plants.</title>
        <authorList>
            <person name="Rensing S."/>
            <person name="Lang D."/>
            <person name="Zimmer A."/>
            <person name="Terry A."/>
            <person name="Salamov A."/>
            <person name="Shapiro H."/>
            <person name="Nishiyama T."/>
            <person name="Perroud P.-F."/>
            <person name="Lindquist E."/>
            <person name="Kamisugi Y."/>
            <person name="Tanahashi T."/>
            <person name="Sakakibara K."/>
            <person name="Fujita T."/>
            <person name="Oishi K."/>
            <person name="Shin-I T."/>
            <person name="Kuroki Y."/>
            <person name="Toyoda A."/>
            <person name="Suzuki Y."/>
            <person name="Hashimoto A."/>
            <person name="Yamaguchi K."/>
            <person name="Sugano A."/>
            <person name="Kohara Y."/>
            <person name="Fujiyama A."/>
            <person name="Anterola A."/>
            <person name="Aoki S."/>
            <person name="Ashton N."/>
            <person name="Barbazuk W.B."/>
            <person name="Barker E."/>
            <person name="Bennetzen J."/>
            <person name="Bezanilla M."/>
            <person name="Blankenship R."/>
            <person name="Cho S.H."/>
            <person name="Dutcher S."/>
            <person name="Estelle M."/>
            <person name="Fawcett J.A."/>
            <person name="Gundlach H."/>
            <person name="Hanada K."/>
            <person name="Heyl A."/>
            <person name="Hicks K.A."/>
            <person name="Hugh J."/>
            <person name="Lohr M."/>
            <person name="Mayer K."/>
            <person name="Melkozernov A."/>
            <person name="Murata T."/>
            <person name="Nelson D."/>
            <person name="Pils B."/>
            <person name="Prigge M."/>
            <person name="Reiss B."/>
            <person name="Renner T."/>
            <person name="Rombauts S."/>
            <person name="Rushton P."/>
            <person name="Sanderfoot A."/>
            <person name="Schween G."/>
            <person name="Shiu S.-H."/>
            <person name="Stueber K."/>
            <person name="Theodoulou F.L."/>
            <person name="Tu H."/>
            <person name="Van de Peer Y."/>
            <person name="Verrier P.J."/>
            <person name="Waters E."/>
            <person name="Wood A."/>
            <person name="Yang L."/>
            <person name="Cove D."/>
            <person name="Cuming A."/>
            <person name="Hasebe M."/>
            <person name="Lucas S."/>
            <person name="Mishler D.B."/>
            <person name="Reski R."/>
            <person name="Grigoriev I."/>
            <person name="Quatrano R.S."/>
            <person name="Boore J.L."/>
        </authorList>
    </citation>
    <scope>NUCLEOTIDE SEQUENCE [LARGE SCALE GENOMIC DNA]</scope>
    <source>
        <strain evidence="3 4">cv. Gransden 2004</strain>
    </source>
</reference>
<dbReference type="Proteomes" id="UP000006727">
    <property type="component" value="Chromosome 6"/>
</dbReference>
<reference evidence="2 4" key="2">
    <citation type="journal article" date="2018" name="Plant J.">
        <title>The Physcomitrella patens chromosome-scale assembly reveals moss genome structure and evolution.</title>
        <authorList>
            <person name="Lang D."/>
            <person name="Ullrich K.K."/>
            <person name="Murat F."/>
            <person name="Fuchs J."/>
            <person name="Jenkins J."/>
            <person name="Haas F.B."/>
            <person name="Piednoel M."/>
            <person name="Gundlach H."/>
            <person name="Van Bel M."/>
            <person name="Meyberg R."/>
            <person name="Vives C."/>
            <person name="Morata J."/>
            <person name="Symeonidi A."/>
            <person name="Hiss M."/>
            <person name="Muchero W."/>
            <person name="Kamisugi Y."/>
            <person name="Saleh O."/>
            <person name="Blanc G."/>
            <person name="Decker E.L."/>
            <person name="van Gessel N."/>
            <person name="Grimwood J."/>
            <person name="Hayes R.D."/>
            <person name="Graham S.W."/>
            <person name="Gunter L.E."/>
            <person name="McDaniel S.F."/>
            <person name="Hoernstein S.N.W."/>
            <person name="Larsson A."/>
            <person name="Li F.W."/>
            <person name="Perroud P.F."/>
            <person name="Phillips J."/>
            <person name="Ranjan P."/>
            <person name="Rokshar D.S."/>
            <person name="Rothfels C.J."/>
            <person name="Schneider L."/>
            <person name="Shu S."/>
            <person name="Stevenson D.W."/>
            <person name="Thummler F."/>
            <person name="Tillich M."/>
            <person name="Villarreal Aguilar J.C."/>
            <person name="Widiez T."/>
            <person name="Wong G.K."/>
            <person name="Wymore A."/>
            <person name="Zhang Y."/>
            <person name="Zimmer A.D."/>
            <person name="Quatrano R.S."/>
            <person name="Mayer K.F.X."/>
            <person name="Goodstein D."/>
            <person name="Casacuberta J.M."/>
            <person name="Vandepoele K."/>
            <person name="Reski R."/>
            <person name="Cuming A.C."/>
            <person name="Tuskan G.A."/>
            <person name="Maumus F."/>
            <person name="Salse J."/>
            <person name="Schmutz J."/>
            <person name="Rensing S.A."/>
        </authorList>
    </citation>
    <scope>NUCLEOTIDE SEQUENCE [LARGE SCALE GENOMIC DNA]</scope>
    <source>
        <strain evidence="3 4">cv. Gransden 2004</strain>
    </source>
</reference>
<gene>
    <name evidence="2" type="ORF">PHYPA_009067</name>
</gene>
<name>A0A2K1KG02_PHYPA</name>
<dbReference type="PaxDb" id="3218-PP1S240_39V6.1"/>
<dbReference type="InterPro" id="IPR025724">
    <property type="entry name" value="GAG-pre-integrase_dom"/>
</dbReference>
<keyword evidence="4" id="KW-1185">Reference proteome</keyword>
<evidence type="ECO:0000259" key="1">
    <source>
        <dbReference type="Pfam" id="PF13976"/>
    </source>
</evidence>
<dbReference type="InParanoid" id="A0A2K1KG02"/>
<dbReference type="EnsemblPlants" id="Pp3c6_17100V3.1">
    <property type="protein sequence ID" value="PAC:32976043.CDS.1"/>
    <property type="gene ID" value="Pp3c6_17100"/>
</dbReference>
<evidence type="ECO:0000313" key="3">
    <source>
        <dbReference type="EnsemblPlants" id="PAC:32976043.CDS.1"/>
    </source>
</evidence>
<organism evidence="2">
    <name type="scientific">Physcomitrium patens</name>
    <name type="common">Spreading-leaved earth moss</name>
    <name type="synonym">Physcomitrella patens</name>
    <dbReference type="NCBI Taxonomy" id="3218"/>
    <lineage>
        <taxon>Eukaryota</taxon>
        <taxon>Viridiplantae</taxon>
        <taxon>Streptophyta</taxon>
        <taxon>Embryophyta</taxon>
        <taxon>Bryophyta</taxon>
        <taxon>Bryophytina</taxon>
        <taxon>Bryopsida</taxon>
        <taxon>Funariidae</taxon>
        <taxon>Funariales</taxon>
        <taxon>Funariaceae</taxon>
        <taxon>Physcomitrium</taxon>
    </lineage>
</organism>
<feature type="domain" description="GAG-pre-integrase" evidence="1">
    <location>
        <begin position="9"/>
        <end position="53"/>
    </location>
</feature>
<accession>A0A2K1KG02</accession>
<proteinExistence type="predicted"/>
<dbReference type="EMBL" id="ABEU02000006">
    <property type="protein sequence ID" value="PNR52693.1"/>
    <property type="molecule type" value="Genomic_DNA"/>
</dbReference>
<dbReference type="AlphaFoldDB" id="A0A2K1KG02"/>
<sequence length="53" mass="6100">MSSQTAGEENNRDTARLWHRRLGHLNYDTLAHMSKQSDEMPTLPPVKEICETC</sequence>
<dbReference type="Gramene" id="Pp3c6_17100V3.1">
    <property type="protein sequence ID" value="PAC:32976043.CDS.1"/>
    <property type="gene ID" value="Pp3c6_17100"/>
</dbReference>
<evidence type="ECO:0000313" key="2">
    <source>
        <dbReference type="EMBL" id="PNR52693.1"/>
    </source>
</evidence>
<protein>
    <recommendedName>
        <fullName evidence="1">GAG-pre-integrase domain-containing protein</fullName>
    </recommendedName>
</protein>
<evidence type="ECO:0000313" key="4">
    <source>
        <dbReference type="Proteomes" id="UP000006727"/>
    </source>
</evidence>
<dbReference type="Pfam" id="PF13976">
    <property type="entry name" value="gag_pre-integrs"/>
    <property type="match status" value="1"/>
</dbReference>